<organism evidence="2 3">
    <name type="scientific">Hibiscus sabdariffa</name>
    <name type="common">roselle</name>
    <dbReference type="NCBI Taxonomy" id="183260"/>
    <lineage>
        <taxon>Eukaryota</taxon>
        <taxon>Viridiplantae</taxon>
        <taxon>Streptophyta</taxon>
        <taxon>Embryophyta</taxon>
        <taxon>Tracheophyta</taxon>
        <taxon>Spermatophyta</taxon>
        <taxon>Magnoliopsida</taxon>
        <taxon>eudicotyledons</taxon>
        <taxon>Gunneridae</taxon>
        <taxon>Pentapetalae</taxon>
        <taxon>rosids</taxon>
        <taxon>malvids</taxon>
        <taxon>Malvales</taxon>
        <taxon>Malvaceae</taxon>
        <taxon>Malvoideae</taxon>
        <taxon>Hibiscus</taxon>
    </lineage>
</organism>
<sequence length="109" mass="11838">MASASPDFPTSPDSPTSPDFPAEAENYPPRADFSTHIVGSRFSANTAGMIFFRQGIKLVTFRDSCRGRPGQEIQSGVRLDQHIFLSMPVQRACQIEAEKIAKAGSQAHA</sequence>
<comment type="caution">
    <text evidence="2">The sequence shown here is derived from an EMBL/GenBank/DDBJ whole genome shotgun (WGS) entry which is preliminary data.</text>
</comment>
<gene>
    <name evidence="2" type="ORF">V6N12_066877</name>
</gene>
<keyword evidence="3" id="KW-1185">Reference proteome</keyword>
<feature type="compositionally biased region" description="Low complexity" evidence="1">
    <location>
        <begin position="1"/>
        <end position="21"/>
    </location>
</feature>
<dbReference type="EMBL" id="JBBPBM010000061">
    <property type="protein sequence ID" value="KAK8516042.1"/>
    <property type="molecule type" value="Genomic_DNA"/>
</dbReference>
<reference evidence="2 3" key="1">
    <citation type="journal article" date="2024" name="G3 (Bethesda)">
        <title>Genome assembly of Hibiscus sabdariffa L. provides insights into metabolisms of medicinal natural products.</title>
        <authorList>
            <person name="Kim T."/>
        </authorList>
    </citation>
    <scope>NUCLEOTIDE SEQUENCE [LARGE SCALE GENOMIC DNA]</scope>
    <source>
        <strain evidence="2">TK-2024</strain>
        <tissue evidence="2">Old leaves</tissue>
    </source>
</reference>
<proteinExistence type="predicted"/>
<protein>
    <submittedName>
        <fullName evidence="2">Uncharacterized protein</fullName>
    </submittedName>
</protein>
<dbReference type="Proteomes" id="UP001472677">
    <property type="component" value="Unassembled WGS sequence"/>
</dbReference>
<evidence type="ECO:0000256" key="1">
    <source>
        <dbReference type="SAM" id="MobiDB-lite"/>
    </source>
</evidence>
<accession>A0ABR2C9S0</accession>
<evidence type="ECO:0000313" key="2">
    <source>
        <dbReference type="EMBL" id="KAK8516042.1"/>
    </source>
</evidence>
<evidence type="ECO:0000313" key="3">
    <source>
        <dbReference type="Proteomes" id="UP001472677"/>
    </source>
</evidence>
<name>A0ABR2C9S0_9ROSI</name>
<feature type="region of interest" description="Disordered" evidence="1">
    <location>
        <begin position="1"/>
        <end position="28"/>
    </location>
</feature>